<dbReference type="PANTHER" id="PTHR11764:SF19">
    <property type="entry name" value="TERPENE CYCLASE_MUTASE FAMILY MEMBER"/>
    <property type="match status" value="1"/>
</dbReference>
<dbReference type="GO" id="GO:0016871">
    <property type="term" value="F:cycloartenol synthase activity"/>
    <property type="evidence" value="ECO:0007669"/>
    <property type="project" value="UniProtKB-EC"/>
</dbReference>
<gene>
    <name evidence="1" type="ORF">KK1_050364</name>
</gene>
<keyword evidence="2" id="KW-1185">Reference proteome</keyword>
<protein>
    <submittedName>
        <fullName evidence="1">Lupeol synthase 2</fullName>
        <ecNumber evidence="1">5.4.99.8</ecNumber>
    </submittedName>
</protein>
<dbReference type="GO" id="GO:0005811">
    <property type="term" value="C:lipid droplet"/>
    <property type="evidence" value="ECO:0007669"/>
    <property type="project" value="InterPro"/>
</dbReference>
<dbReference type="InterPro" id="IPR008930">
    <property type="entry name" value="Terpenoid_cyclase/PrenylTrfase"/>
</dbReference>
<dbReference type="Proteomes" id="UP000075243">
    <property type="component" value="Unassembled WGS sequence"/>
</dbReference>
<proteinExistence type="predicted"/>
<dbReference type="Gramene" id="C.cajan_47223.t">
    <property type="protein sequence ID" value="C.cajan_47223.t.cds1"/>
    <property type="gene ID" value="C.cajan_47223"/>
</dbReference>
<dbReference type="EMBL" id="AGCT01071627">
    <property type="protein sequence ID" value="KYP79171.1"/>
    <property type="molecule type" value="Genomic_DNA"/>
</dbReference>
<name>A0A151UIV1_CAJCA</name>
<evidence type="ECO:0000313" key="1">
    <source>
        <dbReference type="EMBL" id="KYP79171.1"/>
    </source>
</evidence>
<dbReference type="InterPro" id="IPR018333">
    <property type="entry name" value="Squalene_cyclase"/>
</dbReference>
<dbReference type="SUPFAM" id="SSF48239">
    <property type="entry name" value="Terpenoid cyclases/Protein prenyltransferases"/>
    <property type="match status" value="1"/>
</dbReference>
<sequence length="87" mass="10108">MWKLKIGEGGKGLISVNNFVGRQHWVFDPNAGTPEERAEVERLRHQFTVNRLSIRQSADLFIRMQVPPSYIYIIKFTPLSSSHIYSF</sequence>
<dbReference type="OMA" id="MQERIYY"/>
<dbReference type="PANTHER" id="PTHR11764">
    <property type="entry name" value="TERPENE CYCLASE/MUTASE FAMILY MEMBER"/>
    <property type="match status" value="1"/>
</dbReference>
<comment type="caution">
    <text evidence="1">The sequence shown here is derived from an EMBL/GenBank/DDBJ whole genome shotgun (WGS) entry which is preliminary data.</text>
</comment>
<organism evidence="1 2">
    <name type="scientific">Cajanus cajan</name>
    <name type="common">Pigeon pea</name>
    <name type="synonym">Cajanus indicus</name>
    <dbReference type="NCBI Taxonomy" id="3821"/>
    <lineage>
        <taxon>Eukaryota</taxon>
        <taxon>Viridiplantae</taxon>
        <taxon>Streptophyta</taxon>
        <taxon>Embryophyta</taxon>
        <taxon>Tracheophyta</taxon>
        <taxon>Spermatophyta</taxon>
        <taxon>Magnoliopsida</taxon>
        <taxon>eudicotyledons</taxon>
        <taxon>Gunneridae</taxon>
        <taxon>Pentapetalae</taxon>
        <taxon>rosids</taxon>
        <taxon>fabids</taxon>
        <taxon>Fabales</taxon>
        <taxon>Fabaceae</taxon>
        <taxon>Papilionoideae</taxon>
        <taxon>50 kb inversion clade</taxon>
        <taxon>NPAAA clade</taxon>
        <taxon>indigoferoid/millettioid clade</taxon>
        <taxon>Phaseoleae</taxon>
        <taxon>Cajanus</taxon>
    </lineage>
</organism>
<dbReference type="GO" id="GO:0016104">
    <property type="term" value="P:triterpenoid biosynthetic process"/>
    <property type="evidence" value="ECO:0007669"/>
    <property type="project" value="InterPro"/>
</dbReference>
<accession>A0A151UIV1</accession>
<evidence type="ECO:0000313" key="2">
    <source>
        <dbReference type="Proteomes" id="UP000075243"/>
    </source>
</evidence>
<keyword evidence="1" id="KW-0413">Isomerase</keyword>
<dbReference type="EC" id="5.4.99.8" evidence="1"/>
<dbReference type="STRING" id="3821.A0A151UIV1"/>
<dbReference type="AlphaFoldDB" id="A0A151UIV1"/>
<reference evidence="1" key="1">
    <citation type="journal article" date="2012" name="Nat. Biotechnol.">
        <title>Draft genome sequence of pigeonpea (Cajanus cajan), an orphan legume crop of resource-poor farmers.</title>
        <authorList>
            <person name="Varshney R.K."/>
            <person name="Chen W."/>
            <person name="Li Y."/>
            <person name="Bharti A.K."/>
            <person name="Saxena R.K."/>
            <person name="Schlueter J.A."/>
            <person name="Donoghue M.T."/>
            <person name="Azam S."/>
            <person name="Fan G."/>
            <person name="Whaley A.M."/>
            <person name="Farmer A.D."/>
            <person name="Sheridan J."/>
            <person name="Iwata A."/>
            <person name="Tuteja R."/>
            <person name="Penmetsa R.V."/>
            <person name="Wu W."/>
            <person name="Upadhyaya H.D."/>
            <person name="Yang S.P."/>
            <person name="Shah T."/>
            <person name="Saxena K.B."/>
            <person name="Michael T."/>
            <person name="McCombie W.R."/>
            <person name="Yang B."/>
            <person name="Zhang G."/>
            <person name="Yang H."/>
            <person name="Wang J."/>
            <person name="Spillane C."/>
            <person name="Cook D.R."/>
            <person name="May G.D."/>
            <person name="Xu X."/>
            <person name="Jackson S.A."/>
        </authorList>
    </citation>
    <scope>NUCLEOTIDE SEQUENCE [LARGE SCALE GENOMIC DNA]</scope>
</reference>